<feature type="region of interest" description="Disordered" evidence="1">
    <location>
        <begin position="900"/>
        <end position="953"/>
    </location>
</feature>
<gene>
    <name evidence="3" type="ORF">GSPATT00004223001</name>
</gene>
<dbReference type="Pfam" id="PF00069">
    <property type="entry name" value="Pkinase"/>
    <property type="match status" value="1"/>
</dbReference>
<dbReference type="GO" id="GO:0005634">
    <property type="term" value="C:nucleus"/>
    <property type="evidence" value="ECO:0000318"/>
    <property type="project" value="GO_Central"/>
</dbReference>
<name>A0EDI7_PARTE</name>
<evidence type="ECO:0000256" key="1">
    <source>
        <dbReference type="SAM" id="MobiDB-lite"/>
    </source>
</evidence>
<dbReference type="GO" id="GO:0005524">
    <property type="term" value="F:ATP binding"/>
    <property type="evidence" value="ECO:0007669"/>
    <property type="project" value="InterPro"/>
</dbReference>
<dbReference type="SMART" id="SM00220">
    <property type="entry name" value="S_TKc"/>
    <property type="match status" value="1"/>
</dbReference>
<dbReference type="PANTHER" id="PTHR44305:SF25">
    <property type="entry name" value="CHROMOSOME UNDETERMINED SCAFFOLD_9, WHOLE GENOME SHOTGUN SEQUENCE"/>
    <property type="match status" value="1"/>
</dbReference>
<protein>
    <recommendedName>
        <fullName evidence="2">Protein kinase domain-containing protein</fullName>
    </recommendedName>
</protein>
<dbReference type="GO" id="GO:0004674">
    <property type="term" value="F:protein serine/threonine kinase activity"/>
    <property type="evidence" value="ECO:0000318"/>
    <property type="project" value="GO_Central"/>
</dbReference>
<reference evidence="3 4" key="1">
    <citation type="journal article" date="2006" name="Nature">
        <title>Global trends of whole-genome duplications revealed by the ciliate Paramecium tetraurelia.</title>
        <authorList>
            <consortium name="Genoscope"/>
            <person name="Aury J.-M."/>
            <person name="Jaillon O."/>
            <person name="Duret L."/>
            <person name="Noel B."/>
            <person name="Jubin C."/>
            <person name="Porcel B.M."/>
            <person name="Segurens B."/>
            <person name="Daubin V."/>
            <person name="Anthouard V."/>
            <person name="Aiach N."/>
            <person name="Arnaiz O."/>
            <person name="Billaut A."/>
            <person name="Beisson J."/>
            <person name="Blanc I."/>
            <person name="Bouhouche K."/>
            <person name="Camara F."/>
            <person name="Duharcourt S."/>
            <person name="Guigo R."/>
            <person name="Gogendeau D."/>
            <person name="Katinka M."/>
            <person name="Keller A.-M."/>
            <person name="Kissmehl R."/>
            <person name="Klotz C."/>
            <person name="Koll F."/>
            <person name="Le Moue A."/>
            <person name="Lepere C."/>
            <person name="Malinsky S."/>
            <person name="Nowacki M."/>
            <person name="Nowak J.K."/>
            <person name="Plattner H."/>
            <person name="Poulain J."/>
            <person name="Ruiz F."/>
            <person name="Serrano V."/>
            <person name="Zagulski M."/>
            <person name="Dessen P."/>
            <person name="Betermier M."/>
            <person name="Weissenbach J."/>
            <person name="Scarpelli C."/>
            <person name="Schachter V."/>
            <person name="Sperling L."/>
            <person name="Meyer E."/>
            <person name="Cohen J."/>
            <person name="Wincker P."/>
        </authorList>
    </citation>
    <scope>NUCLEOTIDE SEQUENCE [LARGE SCALE GENOMIC DNA]</scope>
    <source>
        <strain evidence="3 4">Stock d4-2</strain>
    </source>
</reference>
<dbReference type="Gene3D" id="1.10.510.10">
    <property type="entry name" value="Transferase(Phosphotransferase) domain 1"/>
    <property type="match status" value="1"/>
</dbReference>
<dbReference type="OrthoDB" id="440949at2759"/>
<dbReference type="EMBL" id="CT868671">
    <property type="protein sequence ID" value="CAK93354.1"/>
    <property type="molecule type" value="Genomic_DNA"/>
</dbReference>
<dbReference type="InterPro" id="IPR011009">
    <property type="entry name" value="Kinase-like_dom_sf"/>
</dbReference>
<dbReference type="RefSeq" id="XP_001460751.1">
    <property type="nucleotide sequence ID" value="XM_001460714.2"/>
</dbReference>
<feature type="region of interest" description="Disordered" evidence="1">
    <location>
        <begin position="988"/>
        <end position="1024"/>
    </location>
</feature>
<keyword evidence="4" id="KW-1185">Reference proteome</keyword>
<evidence type="ECO:0000259" key="2">
    <source>
        <dbReference type="PROSITE" id="PS50011"/>
    </source>
</evidence>
<accession>A0EDI7</accession>
<dbReference type="Proteomes" id="UP000000600">
    <property type="component" value="Unassembled WGS sequence"/>
</dbReference>
<organism evidence="3 4">
    <name type="scientific">Paramecium tetraurelia</name>
    <dbReference type="NCBI Taxonomy" id="5888"/>
    <lineage>
        <taxon>Eukaryota</taxon>
        <taxon>Sar</taxon>
        <taxon>Alveolata</taxon>
        <taxon>Ciliophora</taxon>
        <taxon>Intramacronucleata</taxon>
        <taxon>Oligohymenophorea</taxon>
        <taxon>Peniculida</taxon>
        <taxon>Parameciidae</taxon>
        <taxon>Paramecium</taxon>
    </lineage>
</organism>
<feature type="domain" description="Protein kinase" evidence="2">
    <location>
        <begin position="1191"/>
        <end position="1476"/>
    </location>
</feature>
<proteinExistence type="predicted"/>
<dbReference type="PANTHER" id="PTHR44305">
    <property type="entry name" value="SI:DKEY-192D15.2-RELATED"/>
    <property type="match status" value="1"/>
</dbReference>
<dbReference type="CDD" id="cd00180">
    <property type="entry name" value="PKc"/>
    <property type="match status" value="1"/>
</dbReference>
<dbReference type="InParanoid" id="A0EDI7"/>
<evidence type="ECO:0000313" key="3">
    <source>
        <dbReference type="EMBL" id="CAK93354.1"/>
    </source>
</evidence>
<feature type="compositionally biased region" description="Polar residues" evidence="1">
    <location>
        <begin position="988"/>
        <end position="1008"/>
    </location>
</feature>
<dbReference type="InterPro" id="IPR053083">
    <property type="entry name" value="TF_kinase-domain_protein"/>
</dbReference>
<dbReference type="GeneID" id="5046536"/>
<dbReference type="STRING" id="5888.A0EDI7"/>
<sequence>MNIFNQHHFTPETPQLLQNLNLRDSQAAKKLIQLLCHSSEIQFPPIQNTKIKLSEYMESLTQKPKNLFQQCSEKIYDIFGQMDNRTIINSILDHLDEHSCINVLMLFYKCLQNSGLKQQIYEDGYLSEIIEKFENALTTPNSIYMKLSKLSTTGDFHMNLTKFLLTHYPTVYSKENNLQPRQSIQENSFQVEPSRQQNKNFKIPPLKLPQNSLEIIGVMTRSTRRADPFKSYSTCSNRFSHSIDSAIKFTSGSQAIHIEEDQNCKLNAKEKLQNLAQLLGGYCLTQDLSCLLLKQRRQHLESLKRLGINTWPSILKEGEDPLAESLEQEQSKTQKSKICRLWGNILYFLLKDIKKIQYELCPYSSILNYLCSSSFQKNKISSKQIHQDFDTDIYLKRQLCDSSKIKYDNGLISEQKIYFLILDLFNCDQQHIKLQQDSQKEQSFENDESERSIESPHTVANIPEMMIPVKNELEKVVCNYRHSNTTQFPFLKHIQYRFNFILSTMDMNQNAFYELESDLLAILEKYLSYTHNRILLPQFLDYMIDILVMIKRQIIDIINCQQSSSRTPNQSQYISKSAKHYSQTINNMFKSNMFETSPDQKSNQNQTQLFSQQQQFQASQLNFSSQQHQQQQQQQQYSTLKFKSQKPFIQKYPQIISIYISILSRLFLRAINDSSIKFLLNVYVNEIFLDMIKNFSIYIFQELNSNKEENFEIHAMRILLFYESILLLFQKHDKEFKQQVRQFQGFLSQLQKVLQKFIEQHTYLLQNPQVIRVQVYKKAFEVLGLSFQYPNEELSSFMIRYCYVNFIKLYSQSNLNDMKEINQKIQEINLKQQPSSKQDEKQSKQLSQIFMNLYIKCLFCIAQNRSEDISRKFYQYRIVEFLTQEIDLEFDITQNREQPLNNSSSLKQEQNNQVDSSSNNERLSSKISDRPNVKPNQQSVHKQQLQEIQEEKQKQAKNNSQILLKKVLVPALDLEGKLKQINISSQSYSHSPQFNTSAKQQQNQTVLQKVSPDDVQQNHKRGNSMPFKSELCIQAQLSESQRRMLLQKHINPNSSDQKQPVPKLNLPNCQQEKEQSQQLKLNFQNQPKDELFYFSERKLRKIYSDEELHANCLSLLICLLIKPMRGTLDDLYCSQYPIINGKPNILYLLHHHLNHPQNQNVIKLVLQKITNIKIIRLLKLLCISLFDIKQYTDWQKIASGAYGVIYQCKTALQEPEYVAIKQMGLPKSIYERCVLHGLFTEIACMENFRLTPQVATLYDYGVTSSDYIIVMKKYPQSLKEWRQQQKGSFLDNLGVYLSLYKEVLQAVQMLHNHNVTHYDIKADNILLDGMHVVLTDFGESSIFMNEEDEYCVRNRGTEYIKSPEMLTLTMNSKKEQDTYDRRKKVGTTRSSDVWSLGCLLFEILTGELLFFKKEWVQFYLQVTQPTEQLISEEKQKLLGNNVYIIDFLKYVLVRDQKHRPNIESVLKRFEHVHALLVTNNQQKITQQTLLNTKSFEILLEDYHKLVYYNDENVEIEPAQPIHLSFFKVTQEIFVSDQNYFKQNQEKLIEVGITNVISDTQQLKAQDLHKFQYIIFSLENIAQLPDYVKAAQLVPHMLDYLRQILLHKGKLLIVENHSSYLRQALLLTLCYFFRLSAYEVHNIFNNQLLYFNVSNLPILNKLSIYSNQLTQHLLTYPRLQCICGCVTFILKRDFNDEKRMQIQQCHCHGNMLCNGGAGLTKGCSQYLKFLRKRYKISWEQIKWGQIDFDAFLIGPFNKGSIRQESRIQILLSSMGSNHNLLNNQSNSDWNVYQCNKCDMWMIAYNRQSHDLLVIMNNLYRKNHNKFFGDKLKLPNLKNFSLLELR</sequence>
<dbReference type="PROSITE" id="PS50011">
    <property type="entry name" value="PROTEIN_KINASE_DOM"/>
    <property type="match status" value="1"/>
</dbReference>
<feature type="compositionally biased region" description="Basic and acidic residues" evidence="1">
    <location>
        <begin position="923"/>
        <end position="932"/>
    </location>
</feature>
<dbReference type="eggNOG" id="KOG0578">
    <property type="taxonomic scope" value="Eukaryota"/>
</dbReference>
<feature type="compositionally biased region" description="Polar residues" evidence="1">
    <location>
        <begin position="900"/>
        <end position="922"/>
    </location>
</feature>
<dbReference type="PROSITE" id="PS00108">
    <property type="entry name" value="PROTEIN_KINASE_ST"/>
    <property type="match status" value="1"/>
</dbReference>
<dbReference type="Gene3D" id="3.30.200.20">
    <property type="entry name" value="Phosphorylase Kinase, domain 1"/>
    <property type="match status" value="1"/>
</dbReference>
<dbReference type="InterPro" id="IPR008271">
    <property type="entry name" value="Ser/Thr_kinase_AS"/>
</dbReference>
<dbReference type="KEGG" id="ptm:GSPATT00004223001"/>
<dbReference type="SUPFAM" id="SSF56112">
    <property type="entry name" value="Protein kinase-like (PK-like)"/>
    <property type="match status" value="1"/>
</dbReference>
<dbReference type="OMA" id="EIACMEN"/>
<evidence type="ECO:0000313" key="4">
    <source>
        <dbReference type="Proteomes" id="UP000000600"/>
    </source>
</evidence>
<dbReference type="HOGENOM" id="CLU_237062_0_0_1"/>
<dbReference type="InterPro" id="IPR000719">
    <property type="entry name" value="Prot_kinase_dom"/>
</dbReference>